<dbReference type="AlphaFoldDB" id="A0A8J7GND7"/>
<feature type="transmembrane region" description="Helical" evidence="1">
    <location>
        <begin position="130"/>
        <end position="157"/>
    </location>
</feature>
<keyword evidence="1" id="KW-1133">Transmembrane helix</keyword>
<evidence type="ECO:0000313" key="2">
    <source>
        <dbReference type="EMBL" id="MBG6135974.1"/>
    </source>
</evidence>
<accession>A0A8J7GND7</accession>
<dbReference type="EMBL" id="JADOUF010000001">
    <property type="protein sequence ID" value="MBG6135974.1"/>
    <property type="molecule type" value="Genomic_DNA"/>
</dbReference>
<proteinExistence type="predicted"/>
<gene>
    <name evidence="2" type="ORF">IW245_002168</name>
</gene>
<name>A0A8J7GND7_9ACTN</name>
<keyword evidence="1" id="KW-0472">Membrane</keyword>
<sequence>MDESRALRRAAWAGAASVVLLVIGVALGALVGVDAPGVSDAAILARLDDGARQAAAGIGLPVVGAGVALLLWFAVGLRRVLDRLSGGDPLAHAIVPAAALFGGLMITGVSLDVSSAITALSDAFTPDADIARVLGTAGGLVALTGLTGGAVLVAVTTRIAQQAHALPKWAVWVSYAVVVLCLSGYWSAGMASVAFGLWLIGAVIGMLRAARRTPPAPAATG</sequence>
<keyword evidence="3" id="KW-1185">Reference proteome</keyword>
<comment type="caution">
    <text evidence="2">The sequence shown here is derived from an EMBL/GenBank/DDBJ whole genome shotgun (WGS) entry which is preliminary data.</text>
</comment>
<feature type="transmembrane region" description="Helical" evidence="1">
    <location>
        <begin position="53"/>
        <end position="77"/>
    </location>
</feature>
<dbReference type="Proteomes" id="UP000622552">
    <property type="component" value="Unassembled WGS sequence"/>
</dbReference>
<feature type="transmembrane region" description="Helical" evidence="1">
    <location>
        <begin position="192"/>
        <end position="210"/>
    </location>
</feature>
<dbReference type="RefSeq" id="WP_197003019.1">
    <property type="nucleotide sequence ID" value="NZ_BONS01000001.1"/>
</dbReference>
<protein>
    <recommendedName>
        <fullName evidence="4">DUF4386 family protein</fullName>
    </recommendedName>
</protein>
<evidence type="ECO:0000313" key="3">
    <source>
        <dbReference type="Proteomes" id="UP000622552"/>
    </source>
</evidence>
<feature type="transmembrane region" description="Helical" evidence="1">
    <location>
        <begin position="169"/>
        <end position="186"/>
    </location>
</feature>
<feature type="transmembrane region" description="Helical" evidence="1">
    <location>
        <begin position="89"/>
        <end position="110"/>
    </location>
</feature>
<organism evidence="2 3">
    <name type="scientific">Longispora fulva</name>
    <dbReference type="NCBI Taxonomy" id="619741"/>
    <lineage>
        <taxon>Bacteria</taxon>
        <taxon>Bacillati</taxon>
        <taxon>Actinomycetota</taxon>
        <taxon>Actinomycetes</taxon>
        <taxon>Micromonosporales</taxon>
        <taxon>Micromonosporaceae</taxon>
        <taxon>Longispora</taxon>
    </lineage>
</organism>
<evidence type="ECO:0008006" key="4">
    <source>
        <dbReference type="Google" id="ProtNLM"/>
    </source>
</evidence>
<keyword evidence="1" id="KW-0812">Transmembrane</keyword>
<reference evidence="2" key="1">
    <citation type="submission" date="2020-11" db="EMBL/GenBank/DDBJ databases">
        <title>Sequencing the genomes of 1000 actinobacteria strains.</title>
        <authorList>
            <person name="Klenk H.-P."/>
        </authorList>
    </citation>
    <scope>NUCLEOTIDE SEQUENCE</scope>
    <source>
        <strain evidence="2">DSM 45356</strain>
    </source>
</reference>
<feature type="transmembrane region" description="Helical" evidence="1">
    <location>
        <begin position="12"/>
        <end position="33"/>
    </location>
</feature>
<evidence type="ECO:0000256" key="1">
    <source>
        <dbReference type="SAM" id="Phobius"/>
    </source>
</evidence>